<dbReference type="RefSeq" id="WP_341727301.1">
    <property type="nucleotide sequence ID" value="NZ_JBBWWT010000012.1"/>
</dbReference>
<accession>A0ABU9J6W9</accession>
<dbReference type="InterPro" id="IPR027795">
    <property type="entry name" value="CASTOR_ACT_dom"/>
</dbReference>
<feature type="domain" description="CASTOR ACT" evidence="1">
    <location>
        <begin position="64"/>
        <end position="126"/>
    </location>
</feature>
<dbReference type="InterPro" id="IPR045865">
    <property type="entry name" value="ACT-like_dom_sf"/>
</dbReference>
<dbReference type="Pfam" id="PF21631">
    <property type="entry name" value="A9CJY8-like_N"/>
    <property type="match status" value="1"/>
</dbReference>
<dbReference type="EMBL" id="JBBWWT010000012">
    <property type="protein sequence ID" value="MEL1266131.1"/>
    <property type="molecule type" value="Genomic_DNA"/>
</dbReference>
<protein>
    <submittedName>
        <fullName evidence="3">ACT domain-containing protein</fullName>
    </submittedName>
</protein>
<dbReference type="InterPro" id="IPR016540">
    <property type="entry name" value="UCP008459"/>
</dbReference>
<evidence type="ECO:0000313" key="4">
    <source>
        <dbReference type="Proteomes" id="UP001459204"/>
    </source>
</evidence>
<dbReference type="PIRSF" id="PIRSF008459">
    <property type="entry name" value="UCP008459"/>
    <property type="match status" value="1"/>
</dbReference>
<gene>
    <name evidence="3" type="ORF">AAD027_17390</name>
</gene>
<evidence type="ECO:0000259" key="1">
    <source>
        <dbReference type="Pfam" id="PF13840"/>
    </source>
</evidence>
<dbReference type="PANTHER" id="PTHR31131:SF6">
    <property type="entry name" value="CASTOR ACT DOMAIN-CONTAINING PROTEIN"/>
    <property type="match status" value="1"/>
</dbReference>
<organism evidence="3 4">
    <name type="scientific">Pseudoxanthomonas putridarboris</name>
    <dbReference type="NCBI Taxonomy" id="752605"/>
    <lineage>
        <taxon>Bacteria</taxon>
        <taxon>Pseudomonadati</taxon>
        <taxon>Pseudomonadota</taxon>
        <taxon>Gammaproteobacteria</taxon>
        <taxon>Lysobacterales</taxon>
        <taxon>Lysobacteraceae</taxon>
        <taxon>Pseudoxanthomonas</taxon>
    </lineage>
</organism>
<dbReference type="Proteomes" id="UP001459204">
    <property type="component" value="Unassembled WGS sequence"/>
</dbReference>
<dbReference type="PANTHER" id="PTHR31131">
    <property type="entry name" value="CHROMOSOME 1, WHOLE GENOME SHOTGUN SEQUENCE"/>
    <property type="match status" value="1"/>
</dbReference>
<keyword evidence="4" id="KW-1185">Reference proteome</keyword>
<comment type="caution">
    <text evidence="3">The sequence shown here is derived from an EMBL/GenBank/DDBJ whole genome shotgun (WGS) entry which is preliminary data.</text>
</comment>
<dbReference type="Gene3D" id="3.30.2130.10">
    <property type="entry name" value="VC0802-like"/>
    <property type="match status" value="1"/>
</dbReference>
<dbReference type="InterPro" id="IPR051719">
    <property type="entry name" value="CASTOR_mTORC1"/>
</dbReference>
<dbReference type="InterPro" id="IPR049447">
    <property type="entry name" value="A9CJY8-like_N"/>
</dbReference>
<evidence type="ECO:0000313" key="3">
    <source>
        <dbReference type="EMBL" id="MEL1266131.1"/>
    </source>
</evidence>
<dbReference type="SUPFAM" id="SSF55021">
    <property type="entry name" value="ACT-like"/>
    <property type="match status" value="2"/>
</dbReference>
<name>A0ABU9J6W9_9GAMM</name>
<feature type="domain" description="A9CJY8-like N-terminal" evidence="2">
    <location>
        <begin position="17"/>
        <end position="59"/>
    </location>
</feature>
<evidence type="ECO:0000259" key="2">
    <source>
        <dbReference type="Pfam" id="PF21631"/>
    </source>
</evidence>
<sequence>MSTAVQRTALRMRLLPDRYAVAQLEADAALPAWWPSTGMRHISWVEDELSLVCEEACVPVGVRCQRGWRALKLQGPFAFELTGILLAVLEPLADAGVGIFALSTYDTDYVLVQDDALPVALAALRERGHTITDA</sequence>
<reference evidence="3 4" key="1">
    <citation type="submission" date="2024-04" db="EMBL/GenBank/DDBJ databases">
        <title>Draft genome sequence of Pseudoxanthomonas putridarboris WD12.</title>
        <authorList>
            <person name="Oh J."/>
        </authorList>
    </citation>
    <scope>NUCLEOTIDE SEQUENCE [LARGE SCALE GENOMIC DNA]</scope>
    <source>
        <strain evidence="3 4">WD12</strain>
    </source>
</reference>
<dbReference type="Pfam" id="PF13840">
    <property type="entry name" value="ACT_7"/>
    <property type="match status" value="1"/>
</dbReference>
<proteinExistence type="predicted"/>